<evidence type="ECO:0000313" key="1">
    <source>
        <dbReference type="EMBL" id="JAH47782.1"/>
    </source>
</evidence>
<proteinExistence type="predicted"/>
<accession>A0A0E9T2P1</accession>
<dbReference type="EMBL" id="GBXM01060795">
    <property type="protein sequence ID" value="JAH47782.1"/>
    <property type="molecule type" value="Transcribed_RNA"/>
</dbReference>
<reference evidence="1" key="1">
    <citation type="submission" date="2014-11" db="EMBL/GenBank/DDBJ databases">
        <authorList>
            <person name="Amaro Gonzalez C."/>
        </authorList>
    </citation>
    <scope>NUCLEOTIDE SEQUENCE</scope>
</reference>
<organism evidence="1">
    <name type="scientific">Anguilla anguilla</name>
    <name type="common">European freshwater eel</name>
    <name type="synonym">Muraena anguilla</name>
    <dbReference type="NCBI Taxonomy" id="7936"/>
    <lineage>
        <taxon>Eukaryota</taxon>
        <taxon>Metazoa</taxon>
        <taxon>Chordata</taxon>
        <taxon>Craniata</taxon>
        <taxon>Vertebrata</taxon>
        <taxon>Euteleostomi</taxon>
        <taxon>Actinopterygii</taxon>
        <taxon>Neopterygii</taxon>
        <taxon>Teleostei</taxon>
        <taxon>Anguilliformes</taxon>
        <taxon>Anguillidae</taxon>
        <taxon>Anguilla</taxon>
    </lineage>
</organism>
<reference evidence="1" key="2">
    <citation type="journal article" date="2015" name="Fish Shellfish Immunol.">
        <title>Early steps in the European eel (Anguilla anguilla)-Vibrio vulnificus interaction in the gills: Role of the RtxA13 toxin.</title>
        <authorList>
            <person name="Callol A."/>
            <person name="Pajuelo D."/>
            <person name="Ebbesson L."/>
            <person name="Teles M."/>
            <person name="MacKenzie S."/>
            <person name="Amaro C."/>
        </authorList>
    </citation>
    <scope>NUCLEOTIDE SEQUENCE</scope>
</reference>
<dbReference type="AlphaFoldDB" id="A0A0E9T2P1"/>
<name>A0A0E9T2P1_ANGAN</name>
<protein>
    <submittedName>
        <fullName evidence="1">Uncharacterized protein</fullName>
    </submittedName>
</protein>
<sequence>MQQHGYLSPFVQKSQAYVGIKTGDLQHVMMWGSTPQHHGAFLIGPTEFTHSN</sequence>